<dbReference type="AlphaFoldDB" id="A0A839JVZ7"/>
<name>A0A839JVZ7_9FIRM</name>
<dbReference type="Proteomes" id="UP000574276">
    <property type="component" value="Unassembled WGS sequence"/>
</dbReference>
<protein>
    <recommendedName>
        <fullName evidence="3">SnoaL-like domain-containing protein</fullName>
    </recommendedName>
</protein>
<dbReference type="EMBL" id="JACEGA010000001">
    <property type="protein sequence ID" value="MBB2181437.1"/>
    <property type="molecule type" value="Genomic_DNA"/>
</dbReference>
<proteinExistence type="predicted"/>
<dbReference type="RefSeq" id="WP_228351215.1">
    <property type="nucleotide sequence ID" value="NZ_JACEGA010000001.1"/>
</dbReference>
<comment type="caution">
    <text evidence="1">The sequence shown here is derived from an EMBL/GenBank/DDBJ whole genome shotgun (WGS) entry which is preliminary data.</text>
</comment>
<keyword evidence="2" id="KW-1185">Reference proteome</keyword>
<gene>
    <name evidence="1" type="ORF">H0486_00815</name>
</gene>
<reference evidence="1 2" key="1">
    <citation type="submission" date="2020-07" db="EMBL/GenBank/DDBJ databases">
        <title>Characterization and genome sequencing of isolate MD1, a novel member within the family Lachnospiraceae.</title>
        <authorList>
            <person name="Rettenmaier R."/>
            <person name="Di Bello L."/>
            <person name="Zinser C."/>
            <person name="Scheitz K."/>
            <person name="Liebl W."/>
            <person name="Zverlov V."/>
        </authorList>
    </citation>
    <scope>NUCLEOTIDE SEQUENCE [LARGE SCALE GENOMIC DNA]</scope>
    <source>
        <strain evidence="1 2">MD1</strain>
    </source>
</reference>
<organism evidence="1 2">
    <name type="scientific">Variimorphobacter saccharofermentans</name>
    <dbReference type="NCBI Taxonomy" id="2755051"/>
    <lineage>
        <taxon>Bacteria</taxon>
        <taxon>Bacillati</taxon>
        <taxon>Bacillota</taxon>
        <taxon>Clostridia</taxon>
        <taxon>Lachnospirales</taxon>
        <taxon>Lachnospiraceae</taxon>
        <taxon>Variimorphobacter</taxon>
    </lineage>
</organism>
<evidence type="ECO:0000313" key="2">
    <source>
        <dbReference type="Proteomes" id="UP000574276"/>
    </source>
</evidence>
<sequence length="332" mass="37717">MKVRKACNLLRLHRDMIRDIREDSPDLVFIRSVCAGKVDDAVGMFRERKLFWDEPPVIDAPYGRYEGLDGVRTFAEGFLARFHATEATVTPVFQTISGGRVALEAVINFVVDDEIEEVPMFIVVDLRTPRLLEEVRIYCHYTFVPDLTPYRKPIFQPAHYEMGDPGLMTGAMRCYYEALHHAPYCSAERIHKSFAPDCIVGGYEPWGSQLKSREEMAADAHSFGNFLSTYIPACVGMRYETLIDDGRTCVIEWVHIVSKQGQKERNRIAMSAISAYTRNDDGYLCSVRICDYAGHEGEIDWTKTPVSKEEACSINLVDEFPKGCGMKPQLED</sequence>
<dbReference type="SUPFAM" id="SSF54427">
    <property type="entry name" value="NTF2-like"/>
    <property type="match status" value="1"/>
</dbReference>
<evidence type="ECO:0008006" key="3">
    <source>
        <dbReference type="Google" id="ProtNLM"/>
    </source>
</evidence>
<dbReference type="Gene3D" id="3.10.450.50">
    <property type="match status" value="1"/>
</dbReference>
<accession>A0A839JVZ7</accession>
<dbReference type="InterPro" id="IPR032710">
    <property type="entry name" value="NTF2-like_dom_sf"/>
</dbReference>
<evidence type="ECO:0000313" key="1">
    <source>
        <dbReference type="EMBL" id="MBB2181437.1"/>
    </source>
</evidence>